<feature type="domain" description="Tyr recombinase" evidence="5">
    <location>
        <begin position="188"/>
        <end position="360"/>
    </location>
</feature>
<name>A0ABW9MW64_9FIRM</name>
<dbReference type="SUPFAM" id="SSF56349">
    <property type="entry name" value="DNA breaking-rejoining enzymes"/>
    <property type="match status" value="1"/>
</dbReference>
<dbReference type="EMBL" id="JBGMEH010000006">
    <property type="protein sequence ID" value="MFO3716082.1"/>
    <property type="molecule type" value="Genomic_DNA"/>
</dbReference>
<feature type="region of interest" description="Disordered" evidence="4">
    <location>
        <begin position="1"/>
        <end position="28"/>
    </location>
</feature>
<evidence type="ECO:0000313" key="6">
    <source>
        <dbReference type="EMBL" id="MFO3716082.1"/>
    </source>
</evidence>
<dbReference type="InterPro" id="IPR002104">
    <property type="entry name" value="Integrase_catalytic"/>
</dbReference>
<protein>
    <submittedName>
        <fullName evidence="6">Tyrosine-type recombinase/integrase</fullName>
    </submittedName>
</protein>
<evidence type="ECO:0000256" key="1">
    <source>
        <dbReference type="ARBA" id="ARBA00008857"/>
    </source>
</evidence>
<dbReference type="PROSITE" id="PS51898">
    <property type="entry name" value="TYR_RECOMBINASE"/>
    <property type="match status" value="1"/>
</dbReference>
<dbReference type="RefSeq" id="WP_410032815.1">
    <property type="nucleotide sequence ID" value="NZ_JBGMEH010000006.1"/>
</dbReference>
<dbReference type="InterPro" id="IPR011010">
    <property type="entry name" value="DNA_brk_join_enz"/>
</dbReference>
<dbReference type="InterPro" id="IPR013762">
    <property type="entry name" value="Integrase-like_cat_sf"/>
</dbReference>
<evidence type="ECO:0000256" key="3">
    <source>
        <dbReference type="ARBA" id="ARBA00023172"/>
    </source>
</evidence>
<comment type="caution">
    <text evidence="6">The sequence shown here is derived from an EMBL/GenBank/DDBJ whole genome shotgun (WGS) entry which is preliminary data.</text>
</comment>
<evidence type="ECO:0000313" key="7">
    <source>
        <dbReference type="Proteomes" id="UP001638015"/>
    </source>
</evidence>
<proteinExistence type="inferred from homology"/>
<dbReference type="Gene3D" id="1.10.150.130">
    <property type="match status" value="1"/>
</dbReference>
<dbReference type="InterPro" id="IPR010998">
    <property type="entry name" value="Integrase_recombinase_N"/>
</dbReference>
<dbReference type="Proteomes" id="UP001638015">
    <property type="component" value="Unassembled WGS sequence"/>
</dbReference>
<comment type="similarity">
    <text evidence="1">Belongs to the 'phage' integrase family.</text>
</comment>
<dbReference type="CDD" id="cd00796">
    <property type="entry name" value="INT_Rci_Hp1_C"/>
    <property type="match status" value="1"/>
</dbReference>
<gene>
    <name evidence="6" type="ORF">ACCQ40_04685</name>
</gene>
<dbReference type="Gene3D" id="1.10.443.10">
    <property type="entry name" value="Intergrase catalytic core"/>
    <property type="match status" value="1"/>
</dbReference>
<feature type="compositionally biased region" description="Basic residues" evidence="4">
    <location>
        <begin position="1"/>
        <end position="11"/>
    </location>
</feature>
<evidence type="ECO:0000256" key="2">
    <source>
        <dbReference type="ARBA" id="ARBA00023125"/>
    </source>
</evidence>
<sequence>MARRKKHRKLPNGRGSITKLGKTPSGRERVSPYLARLPAYYDSNGKVVRQILGCYPTYEEAFDALAQYDGIMPSDQKLIDVYRLWQNGKYYKKITVKSQERYDRSFRRFERLYNKNIADIKLYHLQAVIDEMVTEGYVYAGEERQYTAEYITRLKIVIKRIYNEAIKHDLVKKNLGDFLEVDGRESIPEKQVFTLNEVQRMLDNAEELPFLKYILIMIYTGMRPGEFRGLRVKSIDFDKMLIENFGIKTKKGKERVVPIHPKIERYLREFADNSQTGYIYEKNGQRVSETTFYEDYYATLEELNLPIYVPKSCRSTFTTMAHNFGIDNIALMNLLGHEDLKTTTDNYLKDYLEFITGEVRKIE</sequence>
<keyword evidence="7" id="KW-1185">Reference proteome</keyword>
<evidence type="ECO:0000259" key="5">
    <source>
        <dbReference type="PROSITE" id="PS51898"/>
    </source>
</evidence>
<reference evidence="6 7" key="1">
    <citation type="journal article" date="2025" name="Anaerobe">
        <title>Description of Anaerococcus kampingiae sp. nov., Anaerococcus groningensis sp. nov., Anaerococcus martiniensis sp. nov., and Anaerococcus cruorum sp. nov., isolated from human clinical specimens.</title>
        <authorList>
            <person name="Boiten K.E."/>
            <person name="Meijer J."/>
            <person name="van Wezel E.M."/>
            <person name="Veloo A.C.M."/>
        </authorList>
    </citation>
    <scope>NUCLEOTIDE SEQUENCE [LARGE SCALE GENOMIC DNA]</scope>
    <source>
        <strain evidence="6 7">ENR1039</strain>
    </source>
</reference>
<dbReference type="Pfam" id="PF00589">
    <property type="entry name" value="Phage_integrase"/>
    <property type="match status" value="1"/>
</dbReference>
<evidence type="ECO:0000256" key="4">
    <source>
        <dbReference type="SAM" id="MobiDB-lite"/>
    </source>
</evidence>
<dbReference type="PANTHER" id="PTHR30349">
    <property type="entry name" value="PHAGE INTEGRASE-RELATED"/>
    <property type="match status" value="1"/>
</dbReference>
<keyword evidence="3" id="KW-0233">DNA recombination</keyword>
<accession>A0ABW9MW64</accession>
<keyword evidence="2" id="KW-0238">DNA-binding</keyword>
<dbReference type="PANTHER" id="PTHR30349:SF41">
    <property type="entry name" value="INTEGRASE_RECOMBINASE PROTEIN MJ0367-RELATED"/>
    <property type="match status" value="1"/>
</dbReference>
<organism evidence="6 7">
    <name type="scientific">Anaerococcus cruorum</name>
    <dbReference type="NCBI Taxonomy" id="3115617"/>
    <lineage>
        <taxon>Bacteria</taxon>
        <taxon>Bacillati</taxon>
        <taxon>Bacillota</taxon>
        <taxon>Tissierellia</taxon>
        <taxon>Tissierellales</taxon>
        <taxon>Peptoniphilaceae</taxon>
        <taxon>Anaerococcus</taxon>
    </lineage>
</organism>
<dbReference type="InterPro" id="IPR050090">
    <property type="entry name" value="Tyrosine_recombinase_XerCD"/>
</dbReference>